<dbReference type="EMBL" id="CP113498">
    <property type="protein sequence ID" value="WFQ93557.1"/>
    <property type="molecule type" value="Genomic_DNA"/>
</dbReference>
<dbReference type="Proteomes" id="UP001214039">
    <property type="component" value="Chromosome"/>
</dbReference>
<organism evidence="2 3">
    <name type="scientific">Mycoplasma feriruminatoris</name>
    <dbReference type="NCBI Taxonomy" id="1179777"/>
    <lineage>
        <taxon>Bacteria</taxon>
        <taxon>Bacillati</taxon>
        <taxon>Mycoplasmatota</taxon>
        <taxon>Mollicutes</taxon>
        <taxon>Mycoplasmataceae</taxon>
        <taxon>Mycoplasma</taxon>
    </lineage>
</organism>
<proteinExistence type="predicted"/>
<evidence type="ECO:0000313" key="3">
    <source>
        <dbReference type="Proteomes" id="UP001214039"/>
    </source>
</evidence>
<keyword evidence="3" id="KW-1185">Reference proteome</keyword>
<reference evidence="2" key="1">
    <citation type="submission" date="2022-11" db="EMBL/GenBank/DDBJ databases">
        <title>Comparative genomic analysis of Mycoplasma feriruminatoris and the Mycoplasma mycoides cluster.</title>
        <authorList>
            <person name="Baby V."/>
            <person name="Ambroset C."/>
            <person name="Gaurivaud P."/>
            <person name="Boury C."/>
            <person name="Guichoux E."/>
            <person name="Lartigue C."/>
            <person name="Tardy F."/>
            <person name="Sirand-Pugnet P."/>
        </authorList>
    </citation>
    <scope>NUCLEOTIDE SEQUENCE [LARGE SCALE GENOMIC DNA]</scope>
    <source>
        <strain evidence="2">L15181</strain>
    </source>
</reference>
<evidence type="ECO:0000313" key="2">
    <source>
        <dbReference type="EMBL" id="WFQ93557.1"/>
    </source>
</evidence>
<dbReference type="PROSITE" id="PS51257">
    <property type="entry name" value="PROKAR_LIPOPROTEIN"/>
    <property type="match status" value="1"/>
</dbReference>
<protein>
    <submittedName>
        <fullName evidence="2">Lipoprotein</fullName>
    </submittedName>
</protein>
<keyword evidence="2" id="KW-0449">Lipoprotein</keyword>
<accession>A0ABY8HVB0</accession>
<dbReference type="RefSeq" id="WP_278299766.1">
    <property type="nucleotide sequence ID" value="NZ_CP113498.1"/>
</dbReference>
<feature type="region of interest" description="Disordered" evidence="1">
    <location>
        <begin position="53"/>
        <end position="90"/>
    </location>
</feature>
<sequence length="258" mass="30261">MKKGVTILSLITFAFSSLLVVSCKRTESNKNTNHINNVSNDKDNIFNSREKDIKESNKNSDLNNTITEGHSPNKNDMQSDQPIERNNNLDVLSEEKERVLELLKGLGNKSEITKFAEELINKREYLLGRQIQDKKWSEYKKKILDLFDTKQYKKIKDELIELLNEAGRNGTNKRTVEDKLKTYKDISINENLKDGILEEFRYFFEKNFNEKRDKETSDTVKNFIDEINKLISQKNTEELKNKLFKLVDKISQLEKTQK</sequence>
<feature type="compositionally biased region" description="Polar residues" evidence="1">
    <location>
        <begin position="59"/>
        <end position="90"/>
    </location>
</feature>
<name>A0ABY8HVB0_9MOLU</name>
<evidence type="ECO:0000256" key="1">
    <source>
        <dbReference type="SAM" id="MobiDB-lite"/>
    </source>
</evidence>
<gene>
    <name evidence="2" type="ORF">MFERI15181_00474</name>
</gene>